<reference evidence="2 3" key="2">
    <citation type="journal article" date="2013" name="Plant Cell Physiol.">
        <title>Rice Annotation Project Database (RAP-DB): an integrative and interactive database for rice genomics.</title>
        <authorList>
            <person name="Sakai H."/>
            <person name="Lee S.S."/>
            <person name="Tanaka T."/>
            <person name="Numa H."/>
            <person name="Kim J."/>
            <person name="Kawahara Y."/>
            <person name="Wakimoto H."/>
            <person name="Yang C.C."/>
            <person name="Iwamoto M."/>
            <person name="Abe T."/>
            <person name="Yamada Y."/>
            <person name="Muto A."/>
            <person name="Inokuchi H."/>
            <person name="Ikemura T."/>
            <person name="Matsumoto T."/>
            <person name="Sasaki T."/>
            <person name="Itoh T."/>
        </authorList>
    </citation>
    <scope>NUCLEOTIDE SEQUENCE [LARGE SCALE GENOMIC DNA]</scope>
    <source>
        <strain evidence="3">cv. Nipponbare</strain>
    </source>
</reference>
<reference evidence="2 3" key="3">
    <citation type="journal article" date="2013" name="Rice">
        <title>Improvement of the Oryza sativa Nipponbare reference genome using next generation sequence and optical map data.</title>
        <authorList>
            <person name="Kawahara Y."/>
            <person name="de la Bastide M."/>
            <person name="Hamilton J.P."/>
            <person name="Kanamori H."/>
            <person name="McCombie W.R."/>
            <person name="Ouyang S."/>
            <person name="Schwartz D.C."/>
            <person name="Tanaka T."/>
            <person name="Wu J."/>
            <person name="Zhou S."/>
            <person name="Childs K.L."/>
            <person name="Davidson R.M."/>
            <person name="Lin H."/>
            <person name="Quesada-Ocampo L."/>
            <person name="Vaillancourt B."/>
            <person name="Sakai H."/>
            <person name="Lee S.S."/>
            <person name="Kim J."/>
            <person name="Numa H."/>
            <person name="Itoh T."/>
            <person name="Buell C.R."/>
            <person name="Matsumoto T."/>
        </authorList>
    </citation>
    <scope>NUCLEOTIDE SEQUENCE [LARGE SCALE GENOMIC DNA]</scope>
    <source>
        <strain evidence="3">cv. Nipponbare</strain>
    </source>
</reference>
<dbReference type="Proteomes" id="UP000059680">
    <property type="component" value="Chromosome 3"/>
</dbReference>
<sequence>MVNEEVRLKTSSEEHNLILVVLSMSFASPPHRRGASGDGHIEKTHVRGSSASGDEDTIAADEEDESWWHRLIEAAALRHVWPEDGEANDEG</sequence>
<proteinExistence type="predicted"/>
<dbReference type="AlphaFoldDB" id="A0A0P0VWW9"/>
<protein>
    <submittedName>
        <fullName evidence="2">Os03g0287300 protein</fullName>
    </submittedName>
</protein>
<gene>
    <name evidence="2" type="ordered locus">Os03g0287300</name>
    <name evidence="2" type="ORF">OSNPB_030287300</name>
</gene>
<name>A0A0P0VWW9_ORYSJ</name>
<feature type="region of interest" description="Disordered" evidence="1">
    <location>
        <begin position="29"/>
        <end position="60"/>
    </location>
</feature>
<evidence type="ECO:0000313" key="2">
    <source>
        <dbReference type="EMBL" id="BAS83636.1"/>
    </source>
</evidence>
<dbReference type="EMBL" id="AP014959">
    <property type="protein sequence ID" value="BAS83636.1"/>
    <property type="molecule type" value="Genomic_DNA"/>
</dbReference>
<organism evidence="2 3">
    <name type="scientific">Oryza sativa subsp. japonica</name>
    <name type="common">Rice</name>
    <dbReference type="NCBI Taxonomy" id="39947"/>
    <lineage>
        <taxon>Eukaryota</taxon>
        <taxon>Viridiplantae</taxon>
        <taxon>Streptophyta</taxon>
        <taxon>Embryophyta</taxon>
        <taxon>Tracheophyta</taxon>
        <taxon>Spermatophyta</taxon>
        <taxon>Magnoliopsida</taxon>
        <taxon>Liliopsida</taxon>
        <taxon>Poales</taxon>
        <taxon>Poaceae</taxon>
        <taxon>BOP clade</taxon>
        <taxon>Oryzoideae</taxon>
        <taxon>Oryzeae</taxon>
        <taxon>Oryzinae</taxon>
        <taxon>Oryza</taxon>
        <taxon>Oryza sativa</taxon>
    </lineage>
</organism>
<dbReference type="InParanoid" id="A0A0P0VWW9"/>
<evidence type="ECO:0000313" key="3">
    <source>
        <dbReference type="Proteomes" id="UP000059680"/>
    </source>
</evidence>
<accession>A0A0P0VWW9</accession>
<dbReference type="PaxDb" id="39947-A0A0P0VWW9"/>
<evidence type="ECO:0000256" key="1">
    <source>
        <dbReference type="SAM" id="MobiDB-lite"/>
    </source>
</evidence>
<keyword evidence="3" id="KW-1185">Reference proteome</keyword>
<reference evidence="3" key="1">
    <citation type="journal article" date="2005" name="Nature">
        <title>The map-based sequence of the rice genome.</title>
        <authorList>
            <consortium name="International rice genome sequencing project (IRGSP)"/>
            <person name="Matsumoto T."/>
            <person name="Wu J."/>
            <person name="Kanamori H."/>
            <person name="Katayose Y."/>
            <person name="Fujisawa M."/>
            <person name="Namiki N."/>
            <person name="Mizuno H."/>
            <person name="Yamamoto K."/>
            <person name="Antonio B.A."/>
            <person name="Baba T."/>
            <person name="Sakata K."/>
            <person name="Nagamura Y."/>
            <person name="Aoki H."/>
            <person name="Arikawa K."/>
            <person name="Arita K."/>
            <person name="Bito T."/>
            <person name="Chiden Y."/>
            <person name="Fujitsuka N."/>
            <person name="Fukunaka R."/>
            <person name="Hamada M."/>
            <person name="Harada C."/>
            <person name="Hayashi A."/>
            <person name="Hijishita S."/>
            <person name="Honda M."/>
            <person name="Hosokawa S."/>
            <person name="Ichikawa Y."/>
            <person name="Idonuma A."/>
            <person name="Iijima M."/>
            <person name="Ikeda M."/>
            <person name="Ikeno M."/>
            <person name="Ito K."/>
            <person name="Ito S."/>
            <person name="Ito T."/>
            <person name="Ito Y."/>
            <person name="Ito Y."/>
            <person name="Iwabuchi A."/>
            <person name="Kamiya K."/>
            <person name="Karasawa W."/>
            <person name="Kurita K."/>
            <person name="Katagiri S."/>
            <person name="Kikuta A."/>
            <person name="Kobayashi H."/>
            <person name="Kobayashi N."/>
            <person name="Machita K."/>
            <person name="Maehara T."/>
            <person name="Masukawa M."/>
            <person name="Mizubayashi T."/>
            <person name="Mukai Y."/>
            <person name="Nagasaki H."/>
            <person name="Nagata Y."/>
            <person name="Naito S."/>
            <person name="Nakashima M."/>
            <person name="Nakama Y."/>
            <person name="Nakamichi Y."/>
            <person name="Nakamura M."/>
            <person name="Meguro A."/>
            <person name="Negishi M."/>
            <person name="Ohta I."/>
            <person name="Ohta T."/>
            <person name="Okamoto M."/>
            <person name="Ono N."/>
            <person name="Saji S."/>
            <person name="Sakaguchi M."/>
            <person name="Sakai K."/>
            <person name="Shibata M."/>
            <person name="Shimokawa T."/>
            <person name="Song J."/>
            <person name="Takazaki Y."/>
            <person name="Terasawa K."/>
            <person name="Tsugane M."/>
            <person name="Tsuji K."/>
            <person name="Ueda S."/>
            <person name="Waki K."/>
            <person name="Yamagata H."/>
            <person name="Yamamoto M."/>
            <person name="Yamamoto S."/>
            <person name="Yamane H."/>
            <person name="Yoshiki S."/>
            <person name="Yoshihara R."/>
            <person name="Yukawa K."/>
            <person name="Zhong H."/>
            <person name="Yano M."/>
            <person name="Yuan Q."/>
            <person name="Ouyang S."/>
            <person name="Liu J."/>
            <person name="Jones K.M."/>
            <person name="Gansberger K."/>
            <person name="Moffat K."/>
            <person name="Hill J."/>
            <person name="Bera J."/>
            <person name="Fadrosh D."/>
            <person name="Jin S."/>
            <person name="Johri S."/>
            <person name="Kim M."/>
            <person name="Overton L."/>
            <person name="Reardon M."/>
            <person name="Tsitrin T."/>
            <person name="Vuong H."/>
            <person name="Weaver B."/>
            <person name="Ciecko A."/>
            <person name="Tallon L."/>
            <person name="Jackson J."/>
            <person name="Pai G."/>
            <person name="Aken S.V."/>
            <person name="Utterback T."/>
            <person name="Reidmuller S."/>
            <person name="Feldblyum T."/>
            <person name="Hsiao J."/>
            <person name="Zismann V."/>
            <person name="Iobst S."/>
            <person name="de Vazeille A.R."/>
            <person name="Buell C.R."/>
            <person name="Ying K."/>
            <person name="Li Y."/>
            <person name="Lu T."/>
            <person name="Huang Y."/>
            <person name="Zhao Q."/>
            <person name="Feng Q."/>
            <person name="Zhang L."/>
            <person name="Zhu J."/>
            <person name="Weng Q."/>
            <person name="Mu J."/>
            <person name="Lu Y."/>
            <person name="Fan D."/>
            <person name="Liu Y."/>
            <person name="Guan J."/>
            <person name="Zhang Y."/>
            <person name="Yu S."/>
            <person name="Liu X."/>
            <person name="Zhang Y."/>
            <person name="Hong G."/>
            <person name="Han B."/>
            <person name="Choisne N."/>
            <person name="Demange N."/>
            <person name="Orjeda G."/>
            <person name="Samain S."/>
            <person name="Cattolico L."/>
            <person name="Pelletier E."/>
            <person name="Couloux A."/>
            <person name="Segurens B."/>
            <person name="Wincker P."/>
            <person name="D'Hont A."/>
            <person name="Scarpelli C."/>
            <person name="Weissenbach J."/>
            <person name="Salanoubat M."/>
            <person name="Quetier F."/>
            <person name="Yu Y."/>
            <person name="Kim H.R."/>
            <person name="Rambo T."/>
            <person name="Currie J."/>
            <person name="Collura K."/>
            <person name="Luo M."/>
            <person name="Yang T."/>
            <person name="Ammiraju J.S.S."/>
            <person name="Engler F."/>
            <person name="Soderlund C."/>
            <person name="Wing R.A."/>
            <person name="Palmer L.E."/>
            <person name="de la Bastide M."/>
            <person name="Spiegel L."/>
            <person name="Nascimento L."/>
            <person name="Zutavern T."/>
            <person name="O'Shaughnessy A."/>
            <person name="Dike S."/>
            <person name="Dedhia N."/>
            <person name="Preston R."/>
            <person name="Balija V."/>
            <person name="McCombie W.R."/>
            <person name="Chow T."/>
            <person name="Chen H."/>
            <person name="Chung M."/>
            <person name="Chen C."/>
            <person name="Shaw J."/>
            <person name="Wu H."/>
            <person name="Hsiao K."/>
            <person name="Chao Y."/>
            <person name="Chu M."/>
            <person name="Cheng C."/>
            <person name="Hour A."/>
            <person name="Lee P."/>
            <person name="Lin S."/>
            <person name="Lin Y."/>
            <person name="Liou J."/>
            <person name="Liu S."/>
            <person name="Hsing Y."/>
            <person name="Raghuvanshi S."/>
            <person name="Mohanty A."/>
            <person name="Bharti A.K."/>
            <person name="Gaur A."/>
            <person name="Gupta V."/>
            <person name="Kumar D."/>
            <person name="Ravi V."/>
            <person name="Vij S."/>
            <person name="Kapur A."/>
            <person name="Khurana P."/>
            <person name="Khurana P."/>
            <person name="Khurana J.P."/>
            <person name="Tyagi A.K."/>
            <person name="Gaikwad K."/>
            <person name="Singh A."/>
            <person name="Dalal V."/>
            <person name="Srivastava S."/>
            <person name="Dixit A."/>
            <person name="Pal A.K."/>
            <person name="Ghazi I.A."/>
            <person name="Yadav M."/>
            <person name="Pandit A."/>
            <person name="Bhargava A."/>
            <person name="Sureshbabu K."/>
            <person name="Batra K."/>
            <person name="Sharma T.R."/>
            <person name="Mohapatra T."/>
            <person name="Singh N.K."/>
            <person name="Messing J."/>
            <person name="Nelson A.B."/>
            <person name="Fuks G."/>
            <person name="Kavchok S."/>
            <person name="Keizer G."/>
            <person name="Linton E."/>
            <person name="Llaca V."/>
            <person name="Song R."/>
            <person name="Tanyolac B."/>
            <person name="Young S."/>
            <person name="Ho-Il K."/>
            <person name="Hahn J.H."/>
            <person name="Sangsakoo G."/>
            <person name="Vanavichit A."/>
            <person name="de Mattos Luiz.A.T."/>
            <person name="Zimmer P.D."/>
            <person name="Malone G."/>
            <person name="Dellagostin O."/>
            <person name="de Oliveira A.C."/>
            <person name="Bevan M."/>
            <person name="Bancroft I."/>
            <person name="Minx P."/>
            <person name="Cordum H."/>
            <person name="Wilson R."/>
            <person name="Cheng Z."/>
            <person name="Jin W."/>
            <person name="Jiang J."/>
            <person name="Leong S.A."/>
            <person name="Iwama H."/>
            <person name="Gojobori T."/>
            <person name="Itoh T."/>
            <person name="Niimura Y."/>
            <person name="Fujii Y."/>
            <person name="Habara T."/>
            <person name="Sakai H."/>
            <person name="Sato Y."/>
            <person name="Wilson G."/>
            <person name="Kumar K."/>
            <person name="McCouch S."/>
            <person name="Juretic N."/>
            <person name="Hoen D."/>
            <person name="Wright S."/>
            <person name="Bruskiewich R."/>
            <person name="Bureau T."/>
            <person name="Miyao A."/>
            <person name="Hirochika H."/>
            <person name="Nishikawa T."/>
            <person name="Kadowaki K."/>
            <person name="Sugiura M."/>
            <person name="Burr B."/>
            <person name="Sasaki T."/>
        </authorList>
    </citation>
    <scope>NUCLEOTIDE SEQUENCE [LARGE SCALE GENOMIC DNA]</scope>
    <source>
        <strain evidence="3">cv. Nipponbare</strain>
    </source>
</reference>